<proteinExistence type="predicted"/>
<organism evidence="1 2">
    <name type="scientific">Trifolium pratense</name>
    <name type="common">Red clover</name>
    <dbReference type="NCBI Taxonomy" id="57577"/>
    <lineage>
        <taxon>Eukaryota</taxon>
        <taxon>Viridiplantae</taxon>
        <taxon>Streptophyta</taxon>
        <taxon>Embryophyta</taxon>
        <taxon>Tracheophyta</taxon>
        <taxon>Spermatophyta</taxon>
        <taxon>Magnoliopsida</taxon>
        <taxon>eudicotyledons</taxon>
        <taxon>Gunneridae</taxon>
        <taxon>Pentapetalae</taxon>
        <taxon>rosids</taxon>
        <taxon>fabids</taxon>
        <taxon>Fabales</taxon>
        <taxon>Fabaceae</taxon>
        <taxon>Papilionoideae</taxon>
        <taxon>50 kb inversion clade</taxon>
        <taxon>NPAAA clade</taxon>
        <taxon>Hologalegina</taxon>
        <taxon>IRL clade</taxon>
        <taxon>Trifolieae</taxon>
        <taxon>Trifolium</taxon>
    </lineage>
</organism>
<gene>
    <name evidence="1" type="ORF">MILVUS5_LOCUS9213</name>
</gene>
<keyword evidence="2" id="KW-1185">Reference proteome</keyword>
<reference evidence="1" key="1">
    <citation type="submission" date="2023-10" db="EMBL/GenBank/DDBJ databases">
        <authorList>
            <person name="Rodriguez Cubillos JULIANA M."/>
            <person name="De Vega J."/>
        </authorList>
    </citation>
    <scope>NUCLEOTIDE SEQUENCE</scope>
</reference>
<accession>A0ACB0J4A4</accession>
<sequence>MAADWSELPTDLLNLISECIDNEIDLIRFRSICSTWRSSSIPNHHTNILPFKFPLLKYVRSSDSVSDDDVSDSIDDYEFSDSININDTKFPFSYLSKRSLFLIKPQQQQQQDQTLILRPWLVRITQNSTGKTKIFQPDTVFDSLFPSFHYSNMLDFNELSVLHIGTNFFIDNDDFTFPDQCYDYLNPDTVLAVTCHGKKPLVLAALCFVTHRPLLFRGLDEIWTPISLSTFYGDICVFKGRIYAVNLFGRTVVVGPESSVQLVAQPIVSGVTQKLLVESEGKLLLVNMCESYPDFFGIDLFELDEKENKWVRLMDFDEKKNEWVKLKDIGDRVLFLASGCSFSAYASELGLPKGNCVVFFDDSVVCCGNLRCGNCVFHLDQDRLSPASEYPEYLNMFQPPEWILKS</sequence>
<evidence type="ECO:0000313" key="2">
    <source>
        <dbReference type="Proteomes" id="UP001177021"/>
    </source>
</evidence>
<name>A0ACB0J4A4_TRIPR</name>
<comment type="caution">
    <text evidence="1">The sequence shown here is derived from an EMBL/GenBank/DDBJ whole genome shotgun (WGS) entry which is preliminary data.</text>
</comment>
<protein>
    <submittedName>
        <fullName evidence="1">Uncharacterized protein</fullName>
    </submittedName>
</protein>
<dbReference type="EMBL" id="CASHSV030000024">
    <property type="protein sequence ID" value="CAJ2639135.1"/>
    <property type="molecule type" value="Genomic_DNA"/>
</dbReference>
<dbReference type="Proteomes" id="UP001177021">
    <property type="component" value="Unassembled WGS sequence"/>
</dbReference>
<evidence type="ECO:0000313" key="1">
    <source>
        <dbReference type="EMBL" id="CAJ2639135.1"/>
    </source>
</evidence>